<feature type="region of interest" description="Disordered" evidence="1">
    <location>
        <begin position="65"/>
        <end position="94"/>
    </location>
</feature>
<organism evidence="2">
    <name type="scientific">Arion vulgaris</name>
    <dbReference type="NCBI Taxonomy" id="1028688"/>
    <lineage>
        <taxon>Eukaryota</taxon>
        <taxon>Metazoa</taxon>
        <taxon>Spiralia</taxon>
        <taxon>Lophotrochozoa</taxon>
        <taxon>Mollusca</taxon>
        <taxon>Gastropoda</taxon>
        <taxon>Heterobranchia</taxon>
        <taxon>Euthyneura</taxon>
        <taxon>Panpulmonata</taxon>
        <taxon>Eupulmonata</taxon>
        <taxon>Stylommatophora</taxon>
        <taxon>Helicina</taxon>
        <taxon>Arionoidea</taxon>
        <taxon>Arionidae</taxon>
        <taxon>Arion</taxon>
    </lineage>
</organism>
<reference evidence="2" key="1">
    <citation type="submission" date="2014-12" db="EMBL/GenBank/DDBJ databases">
        <title>Insight into the proteome of Arion vulgaris.</title>
        <authorList>
            <person name="Aradska J."/>
            <person name="Bulat T."/>
            <person name="Smidak R."/>
            <person name="Sarate P."/>
            <person name="Gangsoo J."/>
            <person name="Sialana F."/>
            <person name="Bilban M."/>
            <person name="Lubec G."/>
        </authorList>
    </citation>
    <scope>NUCLEOTIDE SEQUENCE</scope>
    <source>
        <tissue evidence="2">Skin</tissue>
    </source>
</reference>
<evidence type="ECO:0000313" key="2">
    <source>
        <dbReference type="EMBL" id="CEK77514.1"/>
    </source>
</evidence>
<name>A0A0B7A957_9EUPU</name>
<feature type="region of interest" description="Disordered" evidence="1">
    <location>
        <begin position="1"/>
        <end position="41"/>
    </location>
</feature>
<evidence type="ECO:0000256" key="1">
    <source>
        <dbReference type="SAM" id="MobiDB-lite"/>
    </source>
</evidence>
<sequence>MLDKFRSKLSSVKQLAADYSDSDTEQQASKDDDSIEDDPSDMSWMRHKLHFEDIAKKKVLDANVKDSDRYEIYDPRNPLAQRRRETSQKKAKQK</sequence>
<dbReference type="EMBL" id="HACG01030649">
    <property type="protein sequence ID" value="CEK77514.1"/>
    <property type="molecule type" value="Transcribed_RNA"/>
</dbReference>
<accession>A0A0B7A957</accession>
<protein>
    <submittedName>
        <fullName evidence="2">Uncharacterized protein</fullName>
    </submittedName>
</protein>
<dbReference type="AlphaFoldDB" id="A0A0B7A957"/>
<feature type="compositionally biased region" description="Basic and acidic residues" evidence="1">
    <location>
        <begin position="65"/>
        <end position="74"/>
    </location>
</feature>
<proteinExistence type="predicted"/>
<gene>
    <name evidence="2" type="primary">ORF105217</name>
</gene>